<gene>
    <name evidence="3" type="ORF">J2X16_001393</name>
</gene>
<proteinExistence type="predicted"/>
<evidence type="ECO:0000256" key="1">
    <source>
        <dbReference type="SAM" id="Phobius"/>
    </source>
</evidence>
<dbReference type="InterPro" id="IPR025235">
    <property type="entry name" value="DUF4178"/>
</dbReference>
<comment type="caution">
    <text evidence="3">The sequence shown here is derived from an EMBL/GenBank/DDBJ whole genome shotgun (WGS) entry which is preliminary data.</text>
</comment>
<dbReference type="Pfam" id="PF13785">
    <property type="entry name" value="DUF4178"/>
    <property type="match status" value="2"/>
</dbReference>
<feature type="domain" description="DUF4178" evidence="2">
    <location>
        <begin position="301"/>
        <end position="430"/>
    </location>
</feature>
<name>A0ABU1Z604_9BURK</name>
<dbReference type="EMBL" id="JAVDXQ010000002">
    <property type="protein sequence ID" value="MDR7296054.1"/>
    <property type="molecule type" value="Genomic_DNA"/>
</dbReference>
<keyword evidence="1" id="KW-0812">Transmembrane</keyword>
<keyword evidence="1" id="KW-1133">Transmembrane helix</keyword>
<accession>A0ABU1Z604</accession>
<feature type="domain" description="DUF4178" evidence="2">
    <location>
        <begin position="68"/>
        <end position="206"/>
    </location>
</feature>
<evidence type="ECO:0000259" key="2">
    <source>
        <dbReference type="Pfam" id="PF13785"/>
    </source>
</evidence>
<keyword evidence="1" id="KW-0472">Membrane</keyword>
<keyword evidence="4" id="KW-1185">Reference proteome</keyword>
<feature type="transmembrane region" description="Helical" evidence="1">
    <location>
        <begin position="461"/>
        <end position="482"/>
    </location>
</feature>
<sequence length="532" mass="57375">MSTGPQAPAAQRRWRAACPNCGAPVEFASAASRSAVCGFCRSTLLRDGETLSQIGQSAEIFEDYSPLQLGATGRWMGSGFAVVGRVQRGSELGNWNEWHLLFDASGDTPRVAWLSEDNGQFVLSLEAPLTEAPPPEPQVGAPLTLAGQRWQVAAVVNAAVRAAEGELPRPPRAGRVVELRNAQDEVGSLELREDGTPVWSVGRAVQLAELALQGLRTTAEGESVAEGRFAGRSIACPNCGSPLEPKLSQTKSMVCAQCQAVVDLPEGDAKALGFTAQSPDTAPLIPLGRTGTLTVEGEKAQAWQVVGYLERCDIPDDTEDEQSFWREYLLFNRLAGFAFLVDTNEGWSLVRTLTGAPTQSRAGTQWQGRAYEKRWTYQAKTTHVLGEFYWPVRLDDRVEVTDYASADGQYLLSREQQGPEVTWSVGRTLPAEAVQKAFGLTAPAAQFGRDASAFKNSGAKLLVYIVVGLFLMVIIGTLIRACSSDDCQQYKNSFGENSNEYRQCRANTRGSGVYIPSGGSYGGYSSGGGSHK</sequence>
<dbReference type="Proteomes" id="UP001180536">
    <property type="component" value="Unassembled WGS sequence"/>
</dbReference>
<evidence type="ECO:0000313" key="4">
    <source>
        <dbReference type="Proteomes" id="UP001180536"/>
    </source>
</evidence>
<evidence type="ECO:0000313" key="3">
    <source>
        <dbReference type="EMBL" id="MDR7296054.1"/>
    </source>
</evidence>
<protein>
    <recommendedName>
        <fullName evidence="2">DUF4178 domain-containing protein</fullName>
    </recommendedName>
</protein>
<dbReference type="RefSeq" id="WP_310343139.1">
    <property type="nucleotide sequence ID" value="NZ_JAVDXQ010000002.1"/>
</dbReference>
<organism evidence="3 4">
    <name type="scientific">Pelomonas aquatica</name>
    <dbReference type="NCBI Taxonomy" id="431058"/>
    <lineage>
        <taxon>Bacteria</taxon>
        <taxon>Pseudomonadati</taxon>
        <taxon>Pseudomonadota</taxon>
        <taxon>Betaproteobacteria</taxon>
        <taxon>Burkholderiales</taxon>
        <taxon>Sphaerotilaceae</taxon>
        <taxon>Roseateles</taxon>
    </lineage>
</organism>
<reference evidence="3 4" key="1">
    <citation type="submission" date="2023-07" db="EMBL/GenBank/DDBJ databases">
        <title>Sorghum-associated microbial communities from plants grown in Nebraska, USA.</title>
        <authorList>
            <person name="Schachtman D."/>
        </authorList>
    </citation>
    <scope>NUCLEOTIDE SEQUENCE [LARGE SCALE GENOMIC DNA]</scope>
    <source>
        <strain evidence="3 4">BE310</strain>
    </source>
</reference>